<dbReference type="Proteomes" id="UP000471678">
    <property type="component" value="Unassembled WGS sequence"/>
</dbReference>
<evidence type="ECO:0000313" key="8">
    <source>
        <dbReference type="Proteomes" id="UP000192575"/>
    </source>
</evidence>
<dbReference type="Proteomes" id="UP000192575">
    <property type="component" value="Unassembled WGS sequence"/>
</dbReference>
<dbReference type="EMBL" id="JAUIQT010000001">
    <property type="protein sequence ID" value="MDN4834254.1"/>
    <property type="molecule type" value="Genomic_DNA"/>
</dbReference>
<dbReference type="RefSeq" id="WP_003705646.1">
    <property type="nucleotide sequence ID" value="NZ_CP017107.1"/>
</dbReference>
<evidence type="ECO:0000313" key="4">
    <source>
        <dbReference type="EMBL" id="MYY65360.1"/>
    </source>
</evidence>
<dbReference type="EMBL" id="CP017107">
    <property type="protein sequence ID" value="AOO73144.1"/>
    <property type="molecule type" value="Genomic_DNA"/>
</dbReference>
<dbReference type="EMBL" id="NFHF01000009">
    <property type="protein sequence ID" value="OUN18580.1"/>
    <property type="molecule type" value="Genomic_DNA"/>
</dbReference>
<evidence type="ECO:0000313" key="1">
    <source>
        <dbReference type="EMBL" id="AOO73144.1"/>
    </source>
</evidence>
<proteinExistence type="predicted"/>
<dbReference type="GeneID" id="89464735"/>
<gene>
    <name evidence="6" type="ORF">B5G36_04990</name>
    <name evidence="5" type="ORF">B6U56_00135</name>
    <name evidence="1" type="ORF">BHF65_02390</name>
    <name evidence="4" type="ORF">FYL25_08115</name>
    <name evidence="2" type="ORF">PV940_06020</name>
    <name evidence="3" type="ORF">QYC35_08675</name>
</gene>
<reference evidence="2" key="6">
    <citation type="submission" date="2023-02" db="EMBL/GenBank/DDBJ databases">
        <title>Draft Whole-Genome Sequences of competitive exclusion Lactobacillus salivarius strains for Poultry.</title>
        <authorList>
            <person name="Ma L.M."/>
            <person name="Lopez-Guerra N."/>
            <person name="Zhang G."/>
        </authorList>
    </citation>
    <scope>NUCLEOTIDE SEQUENCE</scope>
    <source>
        <strain evidence="2">Salm-9</strain>
    </source>
</reference>
<evidence type="ECO:0000313" key="9">
    <source>
        <dbReference type="Proteomes" id="UP000196255"/>
    </source>
</evidence>
<sequence>MEFKVSEEAGRKLIEEMRLEKGDRIKIFTKIYGGIPTVFPSYYLGIMLDNDETAGVEVTIDGVSFYLMPSDTWLIDDYDLHVVLVDDEVEYRFTQPGETDAVSGASKKKED</sequence>
<accession>A0A1D7TQB8</accession>
<evidence type="ECO:0000313" key="7">
    <source>
        <dbReference type="Proteomes" id="UP000094723"/>
    </source>
</evidence>
<dbReference type="Proteomes" id="UP000196255">
    <property type="component" value="Unassembled WGS sequence"/>
</dbReference>
<reference evidence="3" key="7">
    <citation type="submission" date="2023-07" db="EMBL/GenBank/DDBJ databases">
        <title>Complete genome sequence of Ligilactobacillus salivarius SRCM217594 isolated from Gallus gallus domesticus feces.</title>
        <authorList>
            <person name="Yang H.-G."/>
            <person name="Ryu M.-S."/>
            <person name="Ha G.-S."/>
            <person name="Yang H.-J."/>
            <person name="Jeong D.-Y."/>
        </authorList>
    </citation>
    <scope>NUCLEOTIDE SEQUENCE</scope>
    <source>
        <strain evidence="3">SRCM217594</strain>
    </source>
</reference>
<dbReference type="Proteomes" id="UP001213566">
    <property type="component" value="Unassembled WGS sequence"/>
</dbReference>
<protein>
    <submittedName>
        <fullName evidence="1">Uncharacterized protein</fullName>
    </submittedName>
</protein>
<evidence type="ECO:0000313" key="5">
    <source>
        <dbReference type="EMBL" id="OQQ92767.1"/>
    </source>
</evidence>
<reference evidence="1 7" key="1">
    <citation type="submission" date="2016-09" db="EMBL/GenBank/DDBJ databases">
        <title>Complete Genome Sequence of Lactobacillus salivarius Jin.</title>
        <authorList>
            <person name="Jin N."/>
            <person name="Li C."/>
            <person name="Wang M."/>
            <person name="Ren D."/>
            <person name="Di Y."/>
            <person name="Pan R."/>
            <person name="Du S."/>
            <person name="Lu H."/>
            <person name="Li X."/>
            <person name="Tian M."/>
        </authorList>
    </citation>
    <scope>NUCLEOTIDE SEQUENCE [LARGE SCALE GENOMIC DNA]</scope>
    <source>
        <strain evidence="1 7">CICC 23174</strain>
    </source>
</reference>
<reference evidence="5 8" key="2">
    <citation type="submission" date="2017-03" db="EMBL/GenBank/DDBJ databases">
        <title>Phylogenomics and comparative genomics of Lactobacillus salivarius, a mammalian gut commensal.</title>
        <authorList>
            <person name="Harris H.M."/>
        </authorList>
    </citation>
    <scope>NUCLEOTIDE SEQUENCE [LARGE SCALE GENOMIC DNA]</scope>
    <source>
        <strain evidence="5 8">JCM 1047</strain>
    </source>
</reference>
<dbReference type="EMBL" id="VSUB01000010">
    <property type="protein sequence ID" value="MYY65360.1"/>
    <property type="molecule type" value="Genomic_DNA"/>
</dbReference>
<dbReference type="Proteomes" id="UP000094723">
    <property type="component" value="Chromosome"/>
</dbReference>
<evidence type="ECO:0000313" key="10">
    <source>
        <dbReference type="Proteomes" id="UP000471678"/>
    </source>
</evidence>
<evidence type="ECO:0000313" key="2">
    <source>
        <dbReference type="EMBL" id="MDF4186597.1"/>
    </source>
</evidence>
<dbReference type="AlphaFoldDB" id="A0A1D7TQB8"/>
<dbReference type="EMBL" id="NBEF01000002">
    <property type="protein sequence ID" value="OQQ92767.1"/>
    <property type="molecule type" value="Genomic_DNA"/>
</dbReference>
<dbReference type="Proteomes" id="UP001174888">
    <property type="component" value="Unassembled WGS sequence"/>
</dbReference>
<dbReference type="EMBL" id="JARKHV010000004">
    <property type="protein sequence ID" value="MDF4186597.1"/>
    <property type="molecule type" value="Genomic_DNA"/>
</dbReference>
<reference evidence="4 10" key="5">
    <citation type="journal article" date="2020" name="Food Funct.">
        <title>Screening of Lactobacillus salivarius strains from the feces of Chinese populations and the evaluation of their effects against intestinal inflammation in mice.</title>
        <authorList>
            <person name="Zhai Q."/>
            <person name="Shen X."/>
            <person name="Cen S."/>
            <person name="Zhang C."/>
            <person name="Tian F."/>
            <person name="Zhao J."/>
            <person name="Zhang H."/>
            <person name="Xue Y."/>
            <person name="Chen W."/>
        </authorList>
    </citation>
    <scope>NUCLEOTIDE SEQUENCE [LARGE SCALE GENOMIC DNA]</scope>
    <source>
        <strain evidence="4 10">FYNDL5_1.scaf</strain>
    </source>
</reference>
<name>A0A1D7TQB8_9LACO</name>
<reference evidence="6" key="4">
    <citation type="journal article" date="2018" name="BMC Genomics">
        <title>Whole genome sequencing and function prediction of 133 gut anaerobes isolated from chicken caecum in pure cultures.</title>
        <authorList>
            <person name="Medvecky M."/>
            <person name="Cejkova D."/>
            <person name="Polansky O."/>
            <person name="Karasova D."/>
            <person name="Kubasova T."/>
            <person name="Cizek A."/>
            <person name="Rychlik I."/>
        </authorList>
    </citation>
    <scope>NUCLEOTIDE SEQUENCE</scope>
    <source>
        <strain evidence="6">An84</strain>
    </source>
</reference>
<reference evidence="9" key="3">
    <citation type="submission" date="2017-04" db="EMBL/GenBank/DDBJ databases">
        <title>Function of individual gut microbiota members based on whole genome sequencing of pure cultures obtained from chicken caecum.</title>
        <authorList>
            <person name="Medvecky M."/>
            <person name="Cejkova D."/>
            <person name="Polansky O."/>
            <person name="Karasova D."/>
            <person name="Kubasova T."/>
            <person name="Cizek A."/>
            <person name="Rychlik I."/>
        </authorList>
    </citation>
    <scope>NUCLEOTIDE SEQUENCE [LARGE SCALE GENOMIC DNA]</scope>
    <source>
        <strain evidence="9">An84</strain>
    </source>
</reference>
<organism evidence="1 7">
    <name type="scientific">Ligilactobacillus salivarius</name>
    <dbReference type="NCBI Taxonomy" id="1624"/>
    <lineage>
        <taxon>Bacteria</taxon>
        <taxon>Bacillati</taxon>
        <taxon>Bacillota</taxon>
        <taxon>Bacilli</taxon>
        <taxon>Lactobacillales</taxon>
        <taxon>Lactobacillaceae</taxon>
        <taxon>Ligilactobacillus</taxon>
    </lineage>
</organism>
<evidence type="ECO:0000313" key="3">
    <source>
        <dbReference type="EMBL" id="MDN4834254.1"/>
    </source>
</evidence>
<evidence type="ECO:0000313" key="6">
    <source>
        <dbReference type="EMBL" id="OUN18580.1"/>
    </source>
</evidence>